<proteinExistence type="predicted"/>
<protein>
    <submittedName>
        <fullName evidence="2">Nicotinamide-nucleotide amidase</fullName>
    </submittedName>
</protein>
<dbReference type="Gene3D" id="3.90.950.20">
    <property type="entry name" value="CinA-like"/>
    <property type="match status" value="1"/>
</dbReference>
<dbReference type="Pfam" id="PF02464">
    <property type="entry name" value="CinA"/>
    <property type="match status" value="1"/>
</dbReference>
<gene>
    <name evidence="2" type="ORF">SAMN04488498_11124</name>
</gene>
<name>A0A1I4BS41_9HYPH</name>
<dbReference type="RefSeq" id="WP_149761481.1">
    <property type="nucleotide sequence ID" value="NZ_BSPE01000004.1"/>
</dbReference>
<evidence type="ECO:0000259" key="1">
    <source>
        <dbReference type="Pfam" id="PF02464"/>
    </source>
</evidence>
<organism evidence="2 3">
    <name type="scientific">Neomesorhizobium albiziae</name>
    <dbReference type="NCBI Taxonomy" id="335020"/>
    <lineage>
        <taxon>Bacteria</taxon>
        <taxon>Pseudomonadati</taxon>
        <taxon>Pseudomonadota</taxon>
        <taxon>Alphaproteobacteria</taxon>
        <taxon>Hyphomicrobiales</taxon>
        <taxon>Phyllobacteriaceae</taxon>
        <taxon>Neomesorhizobium</taxon>
    </lineage>
</organism>
<dbReference type="InterPro" id="IPR036653">
    <property type="entry name" value="CinA-like_C"/>
</dbReference>
<dbReference type="InterPro" id="IPR008136">
    <property type="entry name" value="CinA_C"/>
</dbReference>
<evidence type="ECO:0000313" key="2">
    <source>
        <dbReference type="EMBL" id="SFK71220.1"/>
    </source>
</evidence>
<dbReference type="EMBL" id="FOSL01000011">
    <property type="protein sequence ID" value="SFK71220.1"/>
    <property type="molecule type" value="Genomic_DNA"/>
</dbReference>
<sequence length="162" mass="16728">MSELGELADRFLKACAARKILSATAESCTGGMIISVLTDIPGSSSMVDRGFVTYSNDAKIEMLGVSPVTLDAHGAVSRDTALEMAAGALARSHAGIALAVTGIAGPDGGSAEKPVGLVWFGLAVTGQPPIAERHQFENKGRDFIRRQTVRTALEMGIAALSG</sequence>
<accession>A0A1I4BS41</accession>
<evidence type="ECO:0000313" key="3">
    <source>
        <dbReference type="Proteomes" id="UP000323300"/>
    </source>
</evidence>
<reference evidence="2 3" key="1">
    <citation type="submission" date="2016-10" db="EMBL/GenBank/DDBJ databases">
        <authorList>
            <person name="Varghese N."/>
            <person name="Submissions S."/>
        </authorList>
    </citation>
    <scope>NUCLEOTIDE SEQUENCE [LARGE SCALE GENOMIC DNA]</scope>
    <source>
        <strain evidence="2 3">DSM 21822</strain>
    </source>
</reference>
<feature type="domain" description="CinA C-terminal" evidence="1">
    <location>
        <begin position="7"/>
        <end position="155"/>
    </location>
</feature>
<dbReference type="NCBIfam" id="TIGR00199">
    <property type="entry name" value="PncC_domain"/>
    <property type="match status" value="1"/>
</dbReference>
<keyword evidence="3" id="KW-1185">Reference proteome</keyword>
<dbReference type="Proteomes" id="UP000323300">
    <property type="component" value="Unassembled WGS sequence"/>
</dbReference>
<dbReference type="SUPFAM" id="SSF142433">
    <property type="entry name" value="CinA-like"/>
    <property type="match status" value="1"/>
</dbReference>
<dbReference type="OrthoDB" id="9801454at2"/>
<dbReference type="AlphaFoldDB" id="A0A1I4BS41"/>